<protein>
    <recommendedName>
        <fullName evidence="9">Protein farnesyltransferase/geranylgeranyltransferase type-1 subunit alpha</fullName>
        <ecNumber evidence="4">2.5.1.58</ecNumber>
        <ecNumber evidence="3">2.5.1.59</ecNumber>
    </recommendedName>
    <alternativeName>
        <fullName evidence="12">CAAX farnesyltransferase subunit alpha</fullName>
    </alternativeName>
    <alternativeName>
        <fullName evidence="11">FTase-alpha</fullName>
    </alternativeName>
    <alternativeName>
        <fullName evidence="10">Ras proteins prenyltransferase subunit alpha</fullName>
    </alternativeName>
    <alternativeName>
        <fullName evidence="13">Type I protein geranyl-geranyltransferase subunit alpha</fullName>
    </alternativeName>
</protein>
<evidence type="ECO:0000256" key="9">
    <source>
        <dbReference type="ARBA" id="ARBA00040965"/>
    </source>
</evidence>
<dbReference type="Pfam" id="PF01239">
    <property type="entry name" value="PPTA"/>
    <property type="match status" value="4"/>
</dbReference>
<dbReference type="EMBL" id="GG662455">
    <property type="protein sequence ID" value="EAS04081.2"/>
    <property type="molecule type" value="Genomic_DNA"/>
</dbReference>
<gene>
    <name evidence="14" type="ORF">TTHERM_00532030</name>
</gene>
<sequence>METKLSFKSKSKFNWDDVERVPQYDGQPTILNLKYKPEYVELMDYFRAIIKSDEISMRSFELSGFVLQQLTSNYNAYHIRRKCLEQLKLSYEDELKFITEVIEGNPKTYQSWEHRRYVIEVLNKCDGEIDFLEESVFSEDNKNYHGWGYRIWLCQKFDLFEDEWERIQYYFEEDIRNNSAWNYRHFLLSQRILKEKSDFKKELQFIFESINQAPENEASWNYLMGWFKTFEFKSLQNENQQPGELNIFNQKWIFKFSEFPEVQEFQTELLKKSNLNRYLLYLRIQIILTSENPSQQDLKEALDICQLQASEVDRIRYNYWNWFRENIQKDFNIQA</sequence>
<organism evidence="14 15">
    <name type="scientific">Tetrahymena thermophila (strain SB210)</name>
    <dbReference type="NCBI Taxonomy" id="312017"/>
    <lineage>
        <taxon>Eukaryota</taxon>
        <taxon>Sar</taxon>
        <taxon>Alveolata</taxon>
        <taxon>Ciliophora</taxon>
        <taxon>Intramacronucleata</taxon>
        <taxon>Oligohymenophorea</taxon>
        <taxon>Hymenostomatida</taxon>
        <taxon>Tetrahymenina</taxon>
        <taxon>Tetrahymenidae</taxon>
        <taxon>Tetrahymena</taxon>
    </lineage>
</organism>
<dbReference type="SUPFAM" id="SSF48439">
    <property type="entry name" value="Protein prenylyltransferase"/>
    <property type="match status" value="1"/>
</dbReference>
<dbReference type="GO" id="GO:0004662">
    <property type="term" value="F:CAAX-protein geranylgeranyltransferase activity"/>
    <property type="evidence" value="ECO:0007669"/>
    <property type="project" value="UniProtKB-EC"/>
</dbReference>
<dbReference type="HOGENOM" id="CLU_026582_1_1_1"/>
<keyword evidence="15" id="KW-1185">Reference proteome</keyword>
<dbReference type="Proteomes" id="UP000009168">
    <property type="component" value="Unassembled WGS sequence"/>
</dbReference>
<dbReference type="InParanoid" id="Q248G4"/>
<dbReference type="AlphaFoldDB" id="Q248G4"/>
<evidence type="ECO:0000256" key="2">
    <source>
        <dbReference type="ARBA" id="ARBA00006734"/>
    </source>
</evidence>
<reference evidence="15" key="1">
    <citation type="journal article" date="2006" name="PLoS Biol.">
        <title>Macronuclear genome sequence of the ciliate Tetrahymena thermophila, a model eukaryote.</title>
        <authorList>
            <person name="Eisen J.A."/>
            <person name="Coyne R.S."/>
            <person name="Wu M."/>
            <person name="Wu D."/>
            <person name="Thiagarajan M."/>
            <person name="Wortman J.R."/>
            <person name="Badger J.H."/>
            <person name="Ren Q."/>
            <person name="Amedeo P."/>
            <person name="Jones K.M."/>
            <person name="Tallon L.J."/>
            <person name="Delcher A.L."/>
            <person name="Salzberg S.L."/>
            <person name="Silva J.C."/>
            <person name="Haas B.J."/>
            <person name="Majoros W.H."/>
            <person name="Farzad M."/>
            <person name="Carlton J.M."/>
            <person name="Smith R.K. Jr."/>
            <person name="Garg J."/>
            <person name="Pearlman R.E."/>
            <person name="Karrer K.M."/>
            <person name="Sun L."/>
            <person name="Manning G."/>
            <person name="Elde N.C."/>
            <person name="Turkewitz A.P."/>
            <person name="Asai D.J."/>
            <person name="Wilkes D.E."/>
            <person name="Wang Y."/>
            <person name="Cai H."/>
            <person name="Collins K."/>
            <person name="Stewart B.A."/>
            <person name="Lee S.R."/>
            <person name="Wilamowska K."/>
            <person name="Weinberg Z."/>
            <person name="Ruzzo W.L."/>
            <person name="Wloga D."/>
            <person name="Gaertig J."/>
            <person name="Frankel J."/>
            <person name="Tsao C.-C."/>
            <person name="Gorovsky M.A."/>
            <person name="Keeling P.J."/>
            <person name="Waller R.F."/>
            <person name="Patron N.J."/>
            <person name="Cherry J.M."/>
            <person name="Stover N.A."/>
            <person name="Krieger C.J."/>
            <person name="del Toro C."/>
            <person name="Ryder H.F."/>
            <person name="Williamson S.C."/>
            <person name="Barbeau R.A."/>
            <person name="Hamilton E.P."/>
            <person name="Orias E."/>
        </authorList>
    </citation>
    <scope>NUCLEOTIDE SEQUENCE [LARGE SCALE GENOMIC DNA]</scope>
    <source>
        <strain evidence="15">SB210</strain>
    </source>
</reference>
<evidence type="ECO:0000256" key="12">
    <source>
        <dbReference type="ARBA" id="ARBA00043086"/>
    </source>
</evidence>
<comment type="similarity">
    <text evidence="2">Belongs to the protein prenyltransferase subunit alpha family.</text>
</comment>
<dbReference type="OMA" id="WAIRTFN"/>
<keyword evidence="8" id="KW-0460">Magnesium</keyword>
<dbReference type="GO" id="GO:0005953">
    <property type="term" value="C:CAAX-protein geranylgeranyltransferase complex"/>
    <property type="evidence" value="ECO:0007669"/>
    <property type="project" value="TreeGrafter"/>
</dbReference>
<evidence type="ECO:0000256" key="6">
    <source>
        <dbReference type="ARBA" id="ARBA00022679"/>
    </source>
</evidence>
<dbReference type="GeneID" id="7830925"/>
<evidence type="ECO:0000256" key="11">
    <source>
        <dbReference type="ARBA" id="ARBA00042436"/>
    </source>
</evidence>
<dbReference type="InterPro" id="IPR002088">
    <property type="entry name" value="Prenyl_trans_a"/>
</dbReference>
<dbReference type="GO" id="GO:0005965">
    <property type="term" value="C:protein farnesyltransferase complex"/>
    <property type="evidence" value="ECO:0007669"/>
    <property type="project" value="TreeGrafter"/>
</dbReference>
<dbReference type="PANTHER" id="PTHR11129:SF1">
    <property type="entry name" value="PROTEIN FARNESYLTRANSFERASE_GERANYLGERANYLTRANSFERASE TYPE-1 SUBUNIT ALPHA"/>
    <property type="match status" value="1"/>
</dbReference>
<evidence type="ECO:0000256" key="3">
    <source>
        <dbReference type="ARBA" id="ARBA00012700"/>
    </source>
</evidence>
<name>Q248G4_TETTS</name>
<dbReference type="STRING" id="312017.Q248G4"/>
<dbReference type="OrthoDB" id="272289at2759"/>
<accession>Q248G4</accession>
<dbReference type="GO" id="GO:0004660">
    <property type="term" value="F:protein farnesyltransferase activity"/>
    <property type="evidence" value="ECO:0007669"/>
    <property type="project" value="UniProtKB-EC"/>
</dbReference>
<comment type="cofactor">
    <cofactor evidence="1">
        <name>Mg(2+)</name>
        <dbReference type="ChEBI" id="CHEBI:18420"/>
    </cofactor>
</comment>
<evidence type="ECO:0000256" key="10">
    <source>
        <dbReference type="ARBA" id="ARBA00041392"/>
    </source>
</evidence>
<dbReference type="Gene3D" id="1.25.40.120">
    <property type="entry name" value="Protein prenylyltransferase"/>
    <property type="match status" value="1"/>
</dbReference>
<keyword evidence="7" id="KW-0677">Repeat</keyword>
<evidence type="ECO:0000313" key="15">
    <source>
        <dbReference type="Proteomes" id="UP000009168"/>
    </source>
</evidence>
<keyword evidence="6" id="KW-0808">Transferase</keyword>
<evidence type="ECO:0000256" key="5">
    <source>
        <dbReference type="ARBA" id="ARBA00022602"/>
    </source>
</evidence>
<dbReference type="EC" id="2.5.1.59" evidence="3"/>
<evidence type="ECO:0000256" key="13">
    <source>
        <dbReference type="ARBA" id="ARBA00043219"/>
    </source>
</evidence>
<dbReference type="eggNOG" id="KOG0530">
    <property type="taxonomic scope" value="Eukaryota"/>
</dbReference>
<dbReference type="PROSITE" id="PS51147">
    <property type="entry name" value="PFTA"/>
    <property type="match status" value="2"/>
</dbReference>
<evidence type="ECO:0000256" key="4">
    <source>
        <dbReference type="ARBA" id="ARBA00012702"/>
    </source>
</evidence>
<evidence type="ECO:0000256" key="7">
    <source>
        <dbReference type="ARBA" id="ARBA00022737"/>
    </source>
</evidence>
<dbReference type="RefSeq" id="XP_001024326.2">
    <property type="nucleotide sequence ID" value="XM_001024326.3"/>
</dbReference>
<evidence type="ECO:0000256" key="8">
    <source>
        <dbReference type="ARBA" id="ARBA00022842"/>
    </source>
</evidence>
<dbReference type="KEGG" id="tet:TTHERM_00532030"/>
<evidence type="ECO:0000256" key="1">
    <source>
        <dbReference type="ARBA" id="ARBA00001946"/>
    </source>
</evidence>
<proteinExistence type="inferred from homology"/>
<keyword evidence="5" id="KW-0637">Prenyltransferase</keyword>
<evidence type="ECO:0000313" key="14">
    <source>
        <dbReference type="EMBL" id="EAS04081.2"/>
    </source>
</evidence>
<dbReference type="EC" id="2.5.1.58" evidence="4"/>
<dbReference type="PANTHER" id="PTHR11129">
    <property type="entry name" value="PROTEIN FARNESYLTRANSFERASE ALPHA SUBUNIT/RAB GERANYLGERANYL TRANSFERASE ALPHA SUBUNIT"/>
    <property type="match status" value="1"/>
</dbReference>